<dbReference type="InterPro" id="IPR005094">
    <property type="entry name" value="Endonuclease_MobA/VirD2"/>
</dbReference>
<evidence type="ECO:0000259" key="2">
    <source>
        <dbReference type="Pfam" id="PF03432"/>
    </source>
</evidence>
<feature type="compositionally biased region" description="Polar residues" evidence="1">
    <location>
        <begin position="654"/>
        <end position="668"/>
    </location>
</feature>
<dbReference type="Pfam" id="PF03432">
    <property type="entry name" value="Relaxase"/>
    <property type="match status" value="1"/>
</dbReference>
<dbReference type="EMBL" id="VFPT01000006">
    <property type="protein sequence ID" value="TQM89600.1"/>
    <property type="molecule type" value="Genomic_DNA"/>
</dbReference>
<proteinExistence type="predicted"/>
<keyword evidence="5" id="KW-1185">Reference proteome</keyword>
<gene>
    <name evidence="4" type="ORF">BD293_4624</name>
</gene>
<name>A0A543K3D7_9RHOB</name>
<feature type="domain" description="MobA/VirD2-like nuclease" evidence="2">
    <location>
        <begin position="103"/>
        <end position="211"/>
    </location>
</feature>
<dbReference type="RefSeq" id="WP_170207302.1">
    <property type="nucleotide sequence ID" value="NZ_VFPT01000006.1"/>
</dbReference>
<dbReference type="Proteomes" id="UP000320582">
    <property type="component" value="Unassembled WGS sequence"/>
</dbReference>
<evidence type="ECO:0000313" key="5">
    <source>
        <dbReference type="Proteomes" id="UP000320582"/>
    </source>
</evidence>
<dbReference type="AlphaFoldDB" id="A0A543K3D7"/>
<feature type="region of interest" description="Disordered" evidence="1">
    <location>
        <begin position="638"/>
        <end position="668"/>
    </location>
</feature>
<protein>
    <submittedName>
        <fullName evidence="4">Relaxase/mobilization nuclease-like protein</fullName>
    </submittedName>
</protein>
<comment type="caution">
    <text evidence="4">The sequence shown here is derived from an EMBL/GenBank/DDBJ whole genome shotgun (WGS) entry which is preliminary data.</text>
</comment>
<dbReference type="InterPro" id="IPR040677">
    <property type="entry name" value="LPD7"/>
</dbReference>
<sequence length="885" mass="96866">MARNDAVAEVTGALFDEGWTKSAGGRGEQSKPRGGGRGSRFGRQQEMARAASGNRSIVVKLVRGGGCVNSRQLGNQLEYVTGKADVVIESSGTLEREGSLAPSELREVVDRWSDDWKTAPRAGHTAHLIVSFPPETDARAVQGITQRFCEEMFEGKYDFVAATHSDRHHPHAHIVVNRHSEDHGLFTLRAGTEHSYENYKQVIAELGRYHGVDLEASTRLERGHVHRPATDADYRDGQRAERPRTGADLEYAQSVIAKHAQNYSALAALARGISAIDHTNFEGKGSVTYTRLGDLAENLDRAGADLTAGRPIIPENYGGIPVEQTERFNDALQRLERALDDADTKMEQATPAERPTLEARLNEAHAILNKALPESQRVEDYEARASDLGIYAKDNAEIAAANIEASGDTALREVVKDTGLDADEIIERLKAGAPNAALEQQWTLCDIKVIAERDGLDLSDPQDLDTAVEKLDDIYDRISDATGMELTTEQLEAVRHRDISAQNISASRNGDVAATSISEEGRQLEPLDTPASYYERFVVTKDADKQEFYRNYNDERPAFVDEGSSLSTKACDKATALDMVNLAAHRGWESMKVSGPQDFRREVWIEGAAKGITVEGYKPNERDIEEAARRGDLERARTVTRTDTPVSERGTGADRNTSAQSATKQTPEAINYAQGVRGEVVAHGEAPYKNEKDAAESYFVRLRLEDGRMHDVWGKGLSEVANDNNIKAGDKITLTSTGTQQVTFTERDPRTGDVVKHDAMRRSWDVSDIQRGLVAATTVTAATAGVALVAAKSDLAKMPSPADAEDAAKYKQAVEERLTPDELARLKEGDVSALDGVGTDSQQLRVAHDYLKADGQSPEALKQVSEAYREDLAARRAQDRGIDHG</sequence>
<evidence type="ECO:0000313" key="4">
    <source>
        <dbReference type="EMBL" id="TQM89600.1"/>
    </source>
</evidence>
<feature type="region of interest" description="Disordered" evidence="1">
    <location>
        <begin position="18"/>
        <end position="49"/>
    </location>
</feature>
<reference evidence="4 5" key="1">
    <citation type="submission" date="2019-06" db="EMBL/GenBank/DDBJ databases">
        <title>Genomic Encyclopedia of Archaeal and Bacterial Type Strains, Phase II (KMG-II): from individual species to whole genera.</title>
        <authorList>
            <person name="Goeker M."/>
        </authorList>
    </citation>
    <scope>NUCLEOTIDE SEQUENCE [LARGE SCALE GENOMIC DNA]</scope>
    <source>
        <strain evidence="4 5">DSM 18423</strain>
    </source>
</reference>
<dbReference type="Pfam" id="PF18821">
    <property type="entry name" value="LPD7"/>
    <property type="match status" value="1"/>
</dbReference>
<organism evidence="4 5">
    <name type="scientific">Roseinatronobacter monicus</name>
    <dbReference type="NCBI Taxonomy" id="393481"/>
    <lineage>
        <taxon>Bacteria</taxon>
        <taxon>Pseudomonadati</taxon>
        <taxon>Pseudomonadota</taxon>
        <taxon>Alphaproteobacteria</taxon>
        <taxon>Rhodobacterales</taxon>
        <taxon>Paracoccaceae</taxon>
        <taxon>Roseinatronobacter</taxon>
    </lineage>
</organism>
<evidence type="ECO:0000259" key="3">
    <source>
        <dbReference type="Pfam" id="PF18821"/>
    </source>
</evidence>
<evidence type="ECO:0000256" key="1">
    <source>
        <dbReference type="SAM" id="MobiDB-lite"/>
    </source>
</evidence>
<accession>A0A543K3D7</accession>
<feature type="domain" description="Large polyvalent protein-associated" evidence="3">
    <location>
        <begin position="545"/>
        <end position="629"/>
    </location>
</feature>